<evidence type="ECO:0000256" key="9">
    <source>
        <dbReference type="SAM" id="Phobius"/>
    </source>
</evidence>
<evidence type="ECO:0000313" key="10">
    <source>
        <dbReference type="EMBL" id="KAG6737555.1"/>
    </source>
</evidence>
<feature type="transmembrane region" description="Helical" evidence="9">
    <location>
        <begin position="153"/>
        <end position="173"/>
    </location>
</feature>
<keyword evidence="6 9" id="KW-0472">Membrane</keyword>
<feature type="transmembrane region" description="Helical" evidence="9">
    <location>
        <begin position="48"/>
        <end position="69"/>
    </location>
</feature>
<comment type="similarity">
    <text evidence="2">Belongs to the NEMP family.</text>
</comment>
<feature type="region of interest" description="Disordered" evidence="8">
    <location>
        <begin position="270"/>
        <end position="299"/>
    </location>
</feature>
<sequence>MPAILRFYISSKFFSSTFYRYTCYVFLCSNDLGNEIVANWKEKLFLSFHIWISGEFAFSLALGVVTFVLHQTSILVNSILVNFGLSEEMHYPVCIFVLVGIVLAGAGLGYWMVRKFVISKDGSVDDGVAQFVKWATRVIASTFIFQSTLDTPLAIVALVSSWATCTLILKWWYRMDQSDSGGARAWLQPTGQALAGLVSPSSLSATVDKQDYYSSFHKTPKQKKFTKKQREDFTRESTHQAVAEWAASPEVTSWIIKNADRIQLLPSDYSSEEMVESKSDSTGETVAGSGKPFSLFNRR</sequence>
<dbReference type="PANTHER" id="PTHR31587">
    <property type="entry name" value="TRANSMEMBRANE PROTEIN (DUF2215)"/>
    <property type="match status" value="1"/>
</dbReference>
<evidence type="ECO:0000256" key="8">
    <source>
        <dbReference type="SAM" id="MobiDB-lite"/>
    </source>
</evidence>
<dbReference type="GO" id="GO:0005637">
    <property type="term" value="C:nuclear inner membrane"/>
    <property type="evidence" value="ECO:0007669"/>
    <property type="project" value="UniProtKB-SubCell"/>
</dbReference>
<comment type="subcellular location">
    <subcellularLocation>
        <location evidence="1">Nucleus inner membrane</location>
        <topology evidence="1">Multi-pass membrane protein</topology>
        <orientation evidence="1">Nucleoplasmic side</orientation>
    </subcellularLocation>
</comment>
<dbReference type="AlphaFoldDB" id="A0A8X8C1S5"/>
<keyword evidence="4" id="KW-0732">Signal</keyword>
<feature type="transmembrane region" description="Helical" evidence="9">
    <location>
        <begin position="89"/>
        <end position="113"/>
    </location>
</feature>
<accession>A0A8X8C1S5</accession>
<reference evidence="10" key="1">
    <citation type="journal article" date="2020" name="bioRxiv">
        <title>Hybrid origin of Populus tomentosa Carr. identified through genome sequencing and phylogenomic analysis.</title>
        <authorList>
            <person name="An X."/>
            <person name="Gao K."/>
            <person name="Chen Z."/>
            <person name="Li J."/>
            <person name="Yang X."/>
            <person name="Yang X."/>
            <person name="Zhou J."/>
            <person name="Guo T."/>
            <person name="Zhao T."/>
            <person name="Huang S."/>
            <person name="Miao D."/>
            <person name="Khan W.U."/>
            <person name="Rao P."/>
            <person name="Ye M."/>
            <person name="Lei B."/>
            <person name="Liao W."/>
            <person name="Wang J."/>
            <person name="Ji L."/>
            <person name="Li Y."/>
            <person name="Guo B."/>
            <person name="Mustafa N.S."/>
            <person name="Li S."/>
            <person name="Yun Q."/>
            <person name="Keller S.R."/>
            <person name="Mao J."/>
            <person name="Zhang R."/>
            <person name="Strauss S.H."/>
        </authorList>
    </citation>
    <scope>NUCLEOTIDE SEQUENCE</scope>
    <source>
        <strain evidence="10">GM15</strain>
        <tissue evidence="10">Leaf</tissue>
    </source>
</reference>
<dbReference type="InterPro" id="IPR019358">
    <property type="entry name" value="NEMP_fam"/>
</dbReference>
<evidence type="ECO:0000256" key="1">
    <source>
        <dbReference type="ARBA" id="ARBA00004575"/>
    </source>
</evidence>
<proteinExistence type="inferred from homology"/>
<dbReference type="OrthoDB" id="772609at2759"/>
<evidence type="ECO:0000256" key="3">
    <source>
        <dbReference type="ARBA" id="ARBA00022692"/>
    </source>
</evidence>
<organism evidence="10 11">
    <name type="scientific">Populus tomentosa</name>
    <name type="common">Chinese white poplar</name>
    <dbReference type="NCBI Taxonomy" id="118781"/>
    <lineage>
        <taxon>Eukaryota</taxon>
        <taxon>Viridiplantae</taxon>
        <taxon>Streptophyta</taxon>
        <taxon>Embryophyta</taxon>
        <taxon>Tracheophyta</taxon>
        <taxon>Spermatophyta</taxon>
        <taxon>Magnoliopsida</taxon>
        <taxon>eudicotyledons</taxon>
        <taxon>Gunneridae</taxon>
        <taxon>Pentapetalae</taxon>
        <taxon>rosids</taxon>
        <taxon>fabids</taxon>
        <taxon>Malpighiales</taxon>
        <taxon>Salicaceae</taxon>
        <taxon>Saliceae</taxon>
        <taxon>Populus</taxon>
    </lineage>
</organism>
<keyword evidence="5 9" id="KW-1133">Transmembrane helix</keyword>
<name>A0A8X8C1S5_POPTO</name>
<evidence type="ECO:0000256" key="7">
    <source>
        <dbReference type="ARBA" id="ARBA00023242"/>
    </source>
</evidence>
<keyword evidence="7" id="KW-0539">Nucleus</keyword>
<evidence type="ECO:0000256" key="2">
    <source>
        <dbReference type="ARBA" id="ARBA00005748"/>
    </source>
</evidence>
<dbReference type="PANTHER" id="PTHR31587:SF3">
    <property type="entry name" value="EXPRESSED PROTEIN"/>
    <property type="match status" value="1"/>
</dbReference>
<dbReference type="Pfam" id="PF10225">
    <property type="entry name" value="NEMP"/>
    <property type="match status" value="1"/>
</dbReference>
<comment type="caution">
    <text evidence="10">The sequence shown here is derived from an EMBL/GenBank/DDBJ whole genome shotgun (WGS) entry which is preliminary data.</text>
</comment>
<evidence type="ECO:0008006" key="12">
    <source>
        <dbReference type="Google" id="ProtNLM"/>
    </source>
</evidence>
<gene>
    <name evidence="10" type="ORF">POTOM_059083</name>
</gene>
<evidence type="ECO:0000256" key="5">
    <source>
        <dbReference type="ARBA" id="ARBA00022989"/>
    </source>
</evidence>
<protein>
    <recommendedName>
        <fullName evidence="12">Transmembrane protein</fullName>
    </recommendedName>
</protein>
<evidence type="ECO:0000256" key="6">
    <source>
        <dbReference type="ARBA" id="ARBA00023136"/>
    </source>
</evidence>
<evidence type="ECO:0000313" key="11">
    <source>
        <dbReference type="Proteomes" id="UP000886885"/>
    </source>
</evidence>
<keyword evidence="3 9" id="KW-0812">Transmembrane</keyword>
<dbReference type="Proteomes" id="UP000886885">
    <property type="component" value="Chromosome 19D"/>
</dbReference>
<evidence type="ECO:0000256" key="4">
    <source>
        <dbReference type="ARBA" id="ARBA00022729"/>
    </source>
</evidence>
<dbReference type="EMBL" id="JAAWWB010000038">
    <property type="protein sequence ID" value="KAG6737555.1"/>
    <property type="molecule type" value="Genomic_DNA"/>
</dbReference>
<keyword evidence="11" id="KW-1185">Reference proteome</keyword>